<dbReference type="InterPro" id="IPR041049">
    <property type="entry name" value="DUF5615"/>
</dbReference>
<dbReference type="PATRIC" id="fig|1279009.4.peg.2760"/>
<dbReference type="Proteomes" id="UP000011910">
    <property type="component" value="Unassembled WGS sequence"/>
</dbReference>
<proteinExistence type="predicted"/>
<evidence type="ECO:0000313" key="3">
    <source>
        <dbReference type="Proteomes" id="UP000011910"/>
    </source>
</evidence>
<sequence length="111" mass="12616">MTLLFDQNISPKIAKQLEETFPGTKQVRHLGLENASDLEIFFYAKANDYAVVTFDSDFVDLNVLKGFPPKIIWLKTGNLTTKSITELINKNVVAIRNFLQSEEAQILEIIK</sequence>
<accession>M7NUK3</accession>
<gene>
    <name evidence="2" type="ORF">ADICEAN_02721</name>
</gene>
<evidence type="ECO:0000313" key="2">
    <source>
        <dbReference type="EMBL" id="EMR02159.1"/>
    </source>
</evidence>
<reference evidence="2 3" key="1">
    <citation type="journal article" date="2013" name="Genome Announc.">
        <title>Draft Genome Sequence of Cesiribacter andamanensis Strain AMV16T, Isolated from a Soil Sample from a Mud Volcano in the Andaman Islands, India.</title>
        <authorList>
            <person name="Shivaji S."/>
            <person name="Ara S."/>
            <person name="Begum Z."/>
            <person name="Srinivas T.N."/>
            <person name="Singh A."/>
            <person name="Kumar Pinnaka A."/>
        </authorList>
    </citation>
    <scope>NUCLEOTIDE SEQUENCE [LARGE SCALE GENOMIC DNA]</scope>
    <source>
        <strain evidence="2 3">AMV16</strain>
    </source>
</reference>
<dbReference type="Pfam" id="PF18480">
    <property type="entry name" value="DUF5615"/>
    <property type="match status" value="1"/>
</dbReference>
<dbReference type="STRING" id="1279009.ADICEAN_02721"/>
<name>M7NUK3_9BACT</name>
<dbReference type="eggNOG" id="COG4634">
    <property type="taxonomic scope" value="Bacteria"/>
</dbReference>
<organism evidence="2 3">
    <name type="scientific">Cesiribacter andamanensis AMV16</name>
    <dbReference type="NCBI Taxonomy" id="1279009"/>
    <lineage>
        <taxon>Bacteria</taxon>
        <taxon>Pseudomonadati</taxon>
        <taxon>Bacteroidota</taxon>
        <taxon>Cytophagia</taxon>
        <taxon>Cytophagales</taxon>
        <taxon>Cesiribacteraceae</taxon>
        <taxon>Cesiribacter</taxon>
    </lineage>
</organism>
<feature type="domain" description="DUF5615" evidence="1">
    <location>
        <begin position="1"/>
        <end position="109"/>
    </location>
</feature>
<protein>
    <recommendedName>
        <fullName evidence="1">DUF5615 domain-containing protein</fullName>
    </recommendedName>
</protein>
<comment type="caution">
    <text evidence="2">The sequence shown here is derived from an EMBL/GenBank/DDBJ whole genome shotgun (WGS) entry which is preliminary data.</text>
</comment>
<dbReference type="RefSeq" id="WP_009196110.1">
    <property type="nucleotide sequence ID" value="NZ_AODQ01000071.1"/>
</dbReference>
<keyword evidence="3" id="KW-1185">Reference proteome</keyword>
<evidence type="ECO:0000259" key="1">
    <source>
        <dbReference type="Pfam" id="PF18480"/>
    </source>
</evidence>
<dbReference type="EMBL" id="AODQ01000071">
    <property type="protein sequence ID" value="EMR02159.1"/>
    <property type="molecule type" value="Genomic_DNA"/>
</dbReference>
<dbReference type="AlphaFoldDB" id="M7NUK3"/>
<dbReference type="OrthoDB" id="27473at2"/>